<reference evidence="1" key="1">
    <citation type="submission" date="2020-08" db="EMBL/GenBank/DDBJ databases">
        <title>Multicomponent nature underlies the extraordinary mechanical properties of spider dragline silk.</title>
        <authorList>
            <person name="Kono N."/>
            <person name="Nakamura H."/>
            <person name="Mori M."/>
            <person name="Yoshida Y."/>
            <person name="Ohtoshi R."/>
            <person name="Malay A.D."/>
            <person name="Moran D.A.P."/>
            <person name="Tomita M."/>
            <person name="Numata K."/>
            <person name="Arakawa K."/>
        </authorList>
    </citation>
    <scope>NUCLEOTIDE SEQUENCE</scope>
</reference>
<sequence length="95" mass="10549">MDDCVSGSSDLNEFETLKTELSQCLQKGGMYLLNWCCSRTPTHEPQTFPLNRNSEEAFGAVIYLQSGSISNDINNRLLCSKKPTGKVFPCGDNRP</sequence>
<dbReference type="AlphaFoldDB" id="A0A8X6NLB8"/>
<dbReference type="OrthoDB" id="8194935at2759"/>
<protein>
    <submittedName>
        <fullName evidence="1">Uncharacterized protein</fullName>
    </submittedName>
</protein>
<dbReference type="Proteomes" id="UP000887013">
    <property type="component" value="Unassembled WGS sequence"/>
</dbReference>
<keyword evidence="2" id="KW-1185">Reference proteome</keyword>
<accession>A0A8X6NLB8</accession>
<name>A0A8X6NLB8_NEPPI</name>
<gene>
    <name evidence="1" type="ORF">NPIL_177391</name>
</gene>
<organism evidence="1 2">
    <name type="scientific">Nephila pilipes</name>
    <name type="common">Giant wood spider</name>
    <name type="synonym">Nephila maculata</name>
    <dbReference type="NCBI Taxonomy" id="299642"/>
    <lineage>
        <taxon>Eukaryota</taxon>
        <taxon>Metazoa</taxon>
        <taxon>Ecdysozoa</taxon>
        <taxon>Arthropoda</taxon>
        <taxon>Chelicerata</taxon>
        <taxon>Arachnida</taxon>
        <taxon>Araneae</taxon>
        <taxon>Araneomorphae</taxon>
        <taxon>Entelegynae</taxon>
        <taxon>Araneoidea</taxon>
        <taxon>Nephilidae</taxon>
        <taxon>Nephila</taxon>
    </lineage>
</organism>
<evidence type="ECO:0000313" key="2">
    <source>
        <dbReference type="Proteomes" id="UP000887013"/>
    </source>
</evidence>
<dbReference type="EMBL" id="BMAW01010954">
    <property type="protein sequence ID" value="GFT21227.1"/>
    <property type="molecule type" value="Genomic_DNA"/>
</dbReference>
<proteinExistence type="predicted"/>
<evidence type="ECO:0000313" key="1">
    <source>
        <dbReference type="EMBL" id="GFT21227.1"/>
    </source>
</evidence>
<comment type="caution">
    <text evidence="1">The sequence shown here is derived from an EMBL/GenBank/DDBJ whole genome shotgun (WGS) entry which is preliminary data.</text>
</comment>